<accession>A0A5N5W421</accession>
<dbReference type="EMBL" id="VOKX01000070">
    <property type="protein sequence ID" value="KAB7839568.1"/>
    <property type="molecule type" value="Genomic_DNA"/>
</dbReference>
<protein>
    <submittedName>
        <fullName evidence="1">Cyclase</fullName>
    </submittedName>
</protein>
<evidence type="ECO:0000313" key="2">
    <source>
        <dbReference type="Proteomes" id="UP000327000"/>
    </source>
</evidence>
<dbReference type="Proteomes" id="UP000327000">
    <property type="component" value="Unassembled WGS sequence"/>
</dbReference>
<dbReference type="InterPro" id="IPR019587">
    <property type="entry name" value="Polyketide_cyclase/dehydratase"/>
</dbReference>
<comment type="caution">
    <text evidence="1">The sequence shown here is derived from an EMBL/GenBank/DDBJ whole genome shotgun (WGS) entry which is preliminary data.</text>
</comment>
<gene>
    <name evidence="1" type="ORF">FRZ00_21820</name>
</gene>
<dbReference type="InterPro" id="IPR023393">
    <property type="entry name" value="START-like_dom_sf"/>
</dbReference>
<organism evidence="1 2">
    <name type="scientific">Streptomyces mobaraensis</name>
    <name type="common">Streptoverticillium mobaraense</name>
    <dbReference type="NCBI Taxonomy" id="35621"/>
    <lineage>
        <taxon>Bacteria</taxon>
        <taxon>Bacillati</taxon>
        <taxon>Actinomycetota</taxon>
        <taxon>Actinomycetes</taxon>
        <taxon>Kitasatosporales</taxon>
        <taxon>Streptomycetaceae</taxon>
        <taxon>Streptomyces</taxon>
    </lineage>
</organism>
<reference evidence="1 2" key="1">
    <citation type="journal article" date="2019" name="Microb. Cell Fact.">
        <title>Exploring novel herbicidin analogues by transcriptional regulator overexpression and MS/MS molecular networking.</title>
        <authorList>
            <person name="Shi Y."/>
            <person name="Gu R."/>
            <person name="Li Y."/>
            <person name="Wang X."/>
            <person name="Ren W."/>
            <person name="Li X."/>
            <person name="Wang L."/>
            <person name="Xie Y."/>
            <person name="Hong B."/>
        </authorList>
    </citation>
    <scope>NUCLEOTIDE SEQUENCE [LARGE SCALE GENOMIC DNA]</scope>
    <source>
        <strain evidence="1 2">US-43</strain>
    </source>
</reference>
<proteinExistence type="predicted"/>
<evidence type="ECO:0000313" key="1">
    <source>
        <dbReference type="EMBL" id="KAB7839568.1"/>
    </source>
</evidence>
<keyword evidence="2" id="KW-1185">Reference proteome</keyword>
<dbReference type="CDD" id="cd08861">
    <property type="entry name" value="OtcD1_ARO-CYC_like"/>
    <property type="match status" value="1"/>
</dbReference>
<name>A0A5N5W421_STRMB</name>
<dbReference type="Gene3D" id="3.30.530.20">
    <property type="match status" value="2"/>
</dbReference>
<dbReference type="SUPFAM" id="SSF55961">
    <property type="entry name" value="Bet v1-like"/>
    <property type="match status" value="2"/>
</dbReference>
<dbReference type="RefSeq" id="WP_004949762.1">
    <property type="nucleotide sequence ID" value="NZ_JBFADJ010000013.1"/>
</dbReference>
<dbReference type="AlphaFoldDB" id="A0A5N5W421"/>
<dbReference type="OrthoDB" id="3419705at2"/>
<dbReference type="Pfam" id="PF10604">
    <property type="entry name" value="Polyketide_cyc2"/>
    <property type="match status" value="1"/>
</dbReference>
<sequence length="319" mass="35059">MAGEDRRGAEHTMTVRAPVDRVYGLVAAAEDWPRVFPPLVHVDCLERTGRRDVIRVWAVADGEPRGCVSRRVLAPDRRCIGFRQEVPAPPLAFLGGRWEFEPVSARECRVRLWHEYRAVDDDPRQLARIGRTVVRRARAELEALRRSAELGLRGHELLLSFEDSVRIAGSAADAYAFVREAQLWSDRLPSAGGSAAALAARAWGRTPCGRGRAGADGRNAGRNGTVRVCFPPRRIVFKQTRLPALLSLHTGSWLFTPCGDAVTVTSRHTVAVDPAAIGAVLGEGAGVAQAKDVVRTALRTDSRLTLRYAKEYAEARCLR</sequence>